<evidence type="ECO:0000256" key="1">
    <source>
        <dbReference type="ARBA" id="ARBA00004651"/>
    </source>
</evidence>
<feature type="transmembrane region" description="Helical" evidence="7">
    <location>
        <begin position="35"/>
        <end position="55"/>
    </location>
</feature>
<feature type="transmembrane region" description="Helical" evidence="7">
    <location>
        <begin position="244"/>
        <end position="263"/>
    </location>
</feature>
<keyword evidence="3" id="KW-1003">Cell membrane</keyword>
<evidence type="ECO:0000313" key="9">
    <source>
        <dbReference type="EMBL" id="GGG83062.1"/>
    </source>
</evidence>
<accession>A0A917HM73</accession>
<organism evidence="9 10">
    <name type="scientific">Paenibacillus radicis</name>
    <name type="common">ex Gao et al. 2016</name>
    <dbReference type="NCBI Taxonomy" id="1737354"/>
    <lineage>
        <taxon>Bacteria</taxon>
        <taxon>Bacillati</taxon>
        <taxon>Bacillota</taxon>
        <taxon>Bacilli</taxon>
        <taxon>Bacillales</taxon>
        <taxon>Paenibacillaceae</taxon>
        <taxon>Paenibacillus</taxon>
    </lineage>
</organism>
<keyword evidence="6 7" id="KW-0472">Membrane</keyword>
<keyword evidence="10" id="KW-1185">Reference proteome</keyword>
<evidence type="ECO:0000256" key="3">
    <source>
        <dbReference type="ARBA" id="ARBA00022475"/>
    </source>
</evidence>
<feature type="transmembrane region" description="Helical" evidence="7">
    <location>
        <begin position="125"/>
        <end position="147"/>
    </location>
</feature>
<dbReference type="InterPro" id="IPR050638">
    <property type="entry name" value="AA-Vitamin_Transporters"/>
</dbReference>
<evidence type="ECO:0000256" key="6">
    <source>
        <dbReference type="ARBA" id="ARBA00023136"/>
    </source>
</evidence>
<feature type="transmembrane region" description="Helical" evidence="7">
    <location>
        <begin position="180"/>
        <end position="198"/>
    </location>
</feature>
<dbReference type="GO" id="GO:0005886">
    <property type="term" value="C:plasma membrane"/>
    <property type="evidence" value="ECO:0007669"/>
    <property type="project" value="UniProtKB-SubCell"/>
</dbReference>
<keyword evidence="5 7" id="KW-1133">Transmembrane helix</keyword>
<evidence type="ECO:0000256" key="2">
    <source>
        <dbReference type="ARBA" id="ARBA00007362"/>
    </source>
</evidence>
<dbReference type="Pfam" id="PF00892">
    <property type="entry name" value="EamA"/>
    <property type="match status" value="2"/>
</dbReference>
<dbReference type="PANTHER" id="PTHR32322">
    <property type="entry name" value="INNER MEMBRANE TRANSPORTER"/>
    <property type="match status" value="1"/>
</dbReference>
<feature type="transmembrane region" description="Helical" evidence="7">
    <location>
        <begin position="7"/>
        <end position="29"/>
    </location>
</feature>
<name>A0A917HM73_9BACL</name>
<dbReference type="EMBL" id="BMHY01000011">
    <property type="protein sequence ID" value="GGG83062.1"/>
    <property type="molecule type" value="Genomic_DNA"/>
</dbReference>
<dbReference type="AlphaFoldDB" id="A0A917HM73"/>
<evidence type="ECO:0000256" key="7">
    <source>
        <dbReference type="SAM" id="Phobius"/>
    </source>
</evidence>
<evidence type="ECO:0000313" key="10">
    <source>
        <dbReference type="Proteomes" id="UP000600247"/>
    </source>
</evidence>
<dbReference type="InterPro" id="IPR000620">
    <property type="entry name" value="EamA_dom"/>
</dbReference>
<feature type="transmembrane region" description="Helical" evidence="7">
    <location>
        <begin position="153"/>
        <end position="173"/>
    </location>
</feature>
<comment type="caution">
    <text evidence="9">The sequence shown here is derived from an EMBL/GenBank/DDBJ whole genome shotgun (WGS) entry which is preliminary data.</text>
</comment>
<feature type="transmembrane region" description="Helical" evidence="7">
    <location>
        <begin position="269"/>
        <end position="286"/>
    </location>
</feature>
<evidence type="ECO:0000259" key="8">
    <source>
        <dbReference type="Pfam" id="PF00892"/>
    </source>
</evidence>
<dbReference type="Proteomes" id="UP000600247">
    <property type="component" value="Unassembled WGS sequence"/>
</dbReference>
<protein>
    <submittedName>
        <fullName evidence="9">Membrane protein</fullName>
    </submittedName>
</protein>
<dbReference type="RefSeq" id="WP_188891823.1">
    <property type="nucleotide sequence ID" value="NZ_BMHY01000011.1"/>
</dbReference>
<comment type="similarity">
    <text evidence="2">Belongs to the EamA transporter family.</text>
</comment>
<feature type="transmembrane region" description="Helical" evidence="7">
    <location>
        <begin position="67"/>
        <end position="87"/>
    </location>
</feature>
<dbReference type="PANTHER" id="PTHR32322:SF18">
    <property type="entry name" value="S-ADENOSYLMETHIONINE_S-ADENOSYLHOMOCYSTEINE TRANSPORTER"/>
    <property type="match status" value="1"/>
</dbReference>
<feature type="domain" description="EamA" evidence="8">
    <location>
        <begin position="150"/>
        <end position="286"/>
    </location>
</feature>
<gene>
    <name evidence="9" type="ORF">GCM10010918_45760</name>
</gene>
<proteinExistence type="inferred from homology"/>
<feature type="domain" description="EamA" evidence="8">
    <location>
        <begin position="8"/>
        <end position="139"/>
    </location>
</feature>
<dbReference type="InterPro" id="IPR037185">
    <property type="entry name" value="EmrE-like"/>
</dbReference>
<evidence type="ECO:0000256" key="5">
    <source>
        <dbReference type="ARBA" id="ARBA00022989"/>
    </source>
</evidence>
<evidence type="ECO:0000256" key="4">
    <source>
        <dbReference type="ARBA" id="ARBA00022692"/>
    </source>
</evidence>
<reference evidence="9 10" key="1">
    <citation type="journal article" date="2014" name="Int. J. Syst. Evol. Microbiol.">
        <title>Complete genome sequence of Corynebacterium casei LMG S-19264T (=DSM 44701T), isolated from a smear-ripened cheese.</title>
        <authorList>
            <consortium name="US DOE Joint Genome Institute (JGI-PGF)"/>
            <person name="Walter F."/>
            <person name="Albersmeier A."/>
            <person name="Kalinowski J."/>
            <person name="Ruckert C."/>
        </authorList>
    </citation>
    <scope>NUCLEOTIDE SEQUENCE [LARGE SCALE GENOMIC DNA]</scope>
    <source>
        <strain evidence="9 10">CGMCC 1.15286</strain>
    </source>
</reference>
<comment type="subcellular location">
    <subcellularLocation>
        <location evidence="1">Cell membrane</location>
        <topology evidence="1">Multi-pass membrane protein</topology>
    </subcellularLocation>
</comment>
<feature type="transmembrane region" description="Helical" evidence="7">
    <location>
        <begin position="99"/>
        <end position="118"/>
    </location>
</feature>
<sequence>MIKLDRVMLGLCGVAIFWGFSYVISGYLLQSFSPVFLSFCRMIITSLFTLTLLFGNGGLRWPTRKEWLLLLASSLFGLFIQQPLYYLGLQLSSVANASLIYAAAPLVAVLLERVFFAVRMTGEKIAGGVLGLAGVVVIIGLHGASFQVSLGDLFLLLAMLGMTVGMLFTPVLARTMSNQAINLYACPIGIMLMAPLAAGEAALGRTYMTFNWGTAGLFLLLGAITMYSGLLWTKGVASTGPGTAAMFMNIPPIISLVAGHFILGEPIRGVQLAGGVLVLAGVYVSSRSMLRRQSLEQGTVLAEEN</sequence>
<dbReference type="SUPFAM" id="SSF103481">
    <property type="entry name" value="Multidrug resistance efflux transporter EmrE"/>
    <property type="match status" value="2"/>
</dbReference>
<feature type="transmembrane region" description="Helical" evidence="7">
    <location>
        <begin position="210"/>
        <end position="232"/>
    </location>
</feature>
<keyword evidence="4 7" id="KW-0812">Transmembrane</keyword>